<feature type="non-terminal residue" evidence="2">
    <location>
        <position position="83"/>
    </location>
</feature>
<evidence type="ECO:0000313" key="2">
    <source>
        <dbReference type="EMBL" id="RJE16568.1"/>
    </source>
</evidence>
<evidence type="ECO:0000313" key="3">
    <source>
        <dbReference type="Proteomes" id="UP000266188"/>
    </source>
</evidence>
<organism evidence="2 3">
    <name type="scientific">Aspergillus sclerotialis</name>
    <dbReference type="NCBI Taxonomy" id="2070753"/>
    <lineage>
        <taxon>Eukaryota</taxon>
        <taxon>Fungi</taxon>
        <taxon>Dikarya</taxon>
        <taxon>Ascomycota</taxon>
        <taxon>Pezizomycotina</taxon>
        <taxon>Eurotiomycetes</taxon>
        <taxon>Eurotiomycetidae</taxon>
        <taxon>Eurotiales</taxon>
        <taxon>Aspergillaceae</taxon>
        <taxon>Aspergillus</taxon>
        <taxon>Aspergillus subgen. Polypaecilum</taxon>
    </lineage>
</organism>
<dbReference type="EMBL" id="MVGC01003848">
    <property type="protein sequence ID" value="RJE16568.1"/>
    <property type="molecule type" value="Genomic_DNA"/>
</dbReference>
<sequence>MPGQFDTSADVRFMQSEEDLSRSSDLAISDEDFENNSDDDDDQSDASTIRPDYAIMDADGNEFWFLEDSPPGLDDDDGSDASS</sequence>
<gene>
    <name evidence="2" type="ORF">PHISCL_11095</name>
</gene>
<feature type="compositionally biased region" description="Acidic residues" evidence="1">
    <location>
        <begin position="28"/>
        <end position="44"/>
    </location>
</feature>
<evidence type="ECO:0000256" key="1">
    <source>
        <dbReference type="SAM" id="MobiDB-lite"/>
    </source>
</evidence>
<keyword evidence="3" id="KW-1185">Reference proteome</keyword>
<name>A0A3A2Z0A8_9EURO</name>
<reference evidence="3" key="1">
    <citation type="submission" date="2017-02" db="EMBL/GenBank/DDBJ databases">
        <authorList>
            <person name="Tafer H."/>
            <person name="Lopandic K."/>
        </authorList>
    </citation>
    <scope>NUCLEOTIDE SEQUENCE [LARGE SCALE GENOMIC DNA]</scope>
    <source>
        <strain evidence="3">CBS 366.77</strain>
    </source>
</reference>
<comment type="caution">
    <text evidence="2">The sequence shown here is derived from an EMBL/GenBank/DDBJ whole genome shotgun (WGS) entry which is preliminary data.</text>
</comment>
<protein>
    <submittedName>
        <fullName evidence="2">Uncharacterized protein</fullName>
    </submittedName>
</protein>
<dbReference type="AlphaFoldDB" id="A0A3A2Z0A8"/>
<accession>A0A3A2Z0A8</accession>
<dbReference type="Proteomes" id="UP000266188">
    <property type="component" value="Unassembled WGS sequence"/>
</dbReference>
<feature type="region of interest" description="Disordered" evidence="1">
    <location>
        <begin position="64"/>
        <end position="83"/>
    </location>
</feature>
<proteinExistence type="predicted"/>
<feature type="compositionally biased region" description="Acidic residues" evidence="1">
    <location>
        <begin position="73"/>
        <end position="83"/>
    </location>
</feature>
<feature type="region of interest" description="Disordered" evidence="1">
    <location>
        <begin position="1"/>
        <end position="52"/>
    </location>
</feature>
<dbReference type="STRING" id="2070753.A0A3A2Z0A8"/>